<evidence type="ECO:0000313" key="2">
    <source>
        <dbReference type="EMBL" id="TFU14530.1"/>
    </source>
</evidence>
<protein>
    <recommendedName>
        <fullName evidence="4">ATPase</fullName>
    </recommendedName>
</protein>
<keyword evidence="1" id="KW-0175">Coiled coil</keyword>
<evidence type="ECO:0008006" key="4">
    <source>
        <dbReference type="Google" id="ProtNLM"/>
    </source>
</evidence>
<dbReference type="EMBL" id="SKBL01000031">
    <property type="protein sequence ID" value="TFU14530.1"/>
    <property type="molecule type" value="Genomic_DNA"/>
</dbReference>
<feature type="coiled-coil region" evidence="1">
    <location>
        <begin position="10"/>
        <end position="83"/>
    </location>
</feature>
<proteinExistence type="predicted"/>
<name>A0ABY2K3H2_9DEIN</name>
<evidence type="ECO:0000256" key="1">
    <source>
        <dbReference type="SAM" id="Coils"/>
    </source>
</evidence>
<organism evidence="2 3">
    <name type="scientific">Thermus tengchongensis</name>
    <dbReference type="NCBI Taxonomy" id="1214928"/>
    <lineage>
        <taxon>Bacteria</taxon>
        <taxon>Thermotogati</taxon>
        <taxon>Deinococcota</taxon>
        <taxon>Deinococci</taxon>
        <taxon>Thermales</taxon>
        <taxon>Thermaceae</taxon>
        <taxon>Thermus</taxon>
    </lineage>
</organism>
<evidence type="ECO:0000313" key="3">
    <source>
        <dbReference type="Proteomes" id="UP000297244"/>
    </source>
</evidence>
<sequence length="131" mass="14318">MKPEPKTEIAASLKETLDALRQRAQTLIAAIAAHAEARLAYEAALDALEDARARAIREGLEGRNEQARQAELLEKTREEEEAVRSARAVYRVAEANLEMARVAWALEKEALRVLAALVGEAFPEGVGSLRG</sequence>
<dbReference type="RefSeq" id="WP_135343983.1">
    <property type="nucleotide sequence ID" value="NZ_ML214266.1"/>
</dbReference>
<keyword evidence="3" id="KW-1185">Reference proteome</keyword>
<comment type="caution">
    <text evidence="2">The sequence shown here is derived from an EMBL/GenBank/DDBJ whole genome shotgun (WGS) entry which is preliminary data.</text>
</comment>
<gene>
    <name evidence="2" type="ORF">E0489_12020</name>
</gene>
<accession>A0ABY2K3H2</accession>
<reference evidence="2 3" key="1">
    <citation type="submission" date="2019-03" db="EMBL/GenBank/DDBJ databases">
        <title>Thermus tengchongensis species for the arsenic transformation mechanism.</title>
        <authorList>
            <person name="Yuan G.C."/>
        </authorList>
    </citation>
    <scope>NUCLEOTIDE SEQUENCE [LARGE SCALE GENOMIC DNA]</scope>
    <source>
        <strain evidence="2 3">15Y</strain>
    </source>
</reference>
<dbReference type="Proteomes" id="UP000297244">
    <property type="component" value="Unassembled WGS sequence"/>
</dbReference>